<dbReference type="EMBL" id="ML977341">
    <property type="protein sequence ID" value="KAF2109616.1"/>
    <property type="molecule type" value="Genomic_DNA"/>
</dbReference>
<organism evidence="1 2">
    <name type="scientific">Lophiotrema nucula</name>
    <dbReference type="NCBI Taxonomy" id="690887"/>
    <lineage>
        <taxon>Eukaryota</taxon>
        <taxon>Fungi</taxon>
        <taxon>Dikarya</taxon>
        <taxon>Ascomycota</taxon>
        <taxon>Pezizomycotina</taxon>
        <taxon>Dothideomycetes</taxon>
        <taxon>Pleosporomycetidae</taxon>
        <taxon>Pleosporales</taxon>
        <taxon>Lophiotremataceae</taxon>
        <taxon>Lophiotrema</taxon>
    </lineage>
</organism>
<dbReference type="OrthoDB" id="445556at2759"/>
<reference evidence="1" key="1">
    <citation type="journal article" date="2020" name="Stud. Mycol.">
        <title>101 Dothideomycetes genomes: a test case for predicting lifestyles and emergence of pathogens.</title>
        <authorList>
            <person name="Haridas S."/>
            <person name="Albert R."/>
            <person name="Binder M."/>
            <person name="Bloem J."/>
            <person name="Labutti K."/>
            <person name="Salamov A."/>
            <person name="Andreopoulos B."/>
            <person name="Baker S."/>
            <person name="Barry K."/>
            <person name="Bills G."/>
            <person name="Bluhm B."/>
            <person name="Cannon C."/>
            <person name="Castanera R."/>
            <person name="Culley D."/>
            <person name="Daum C."/>
            <person name="Ezra D."/>
            <person name="Gonzalez J."/>
            <person name="Henrissat B."/>
            <person name="Kuo A."/>
            <person name="Liang C."/>
            <person name="Lipzen A."/>
            <person name="Lutzoni F."/>
            <person name="Magnuson J."/>
            <person name="Mondo S."/>
            <person name="Nolan M."/>
            <person name="Ohm R."/>
            <person name="Pangilinan J."/>
            <person name="Park H.-J."/>
            <person name="Ramirez L."/>
            <person name="Alfaro M."/>
            <person name="Sun H."/>
            <person name="Tritt A."/>
            <person name="Yoshinaga Y."/>
            <person name="Zwiers L.-H."/>
            <person name="Turgeon B."/>
            <person name="Goodwin S."/>
            <person name="Spatafora J."/>
            <person name="Crous P."/>
            <person name="Grigoriev I."/>
        </authorList>
    </citation>
    <scope>NUCLEOTIDE SEQUENCE</scope>
    <source>
        <strain evidence="1">CBS 627.86</strain>
    </source>
</reference>
<evidence type="ECO:0000313" key="1">
    <source>
        <dbReference type="EMBL" id="KAF2109616.1"/>
    </source>
</evidence>
<dbReference type="AlphaFoldDB" id="A0A6A5YR69"/>
<name>A0A6A5YR69_9PLEO</name>
<keyword evidence="2" id="KW-1185">Reference proteome</keyword>
<sequence>MRIIAISGKLAHTSLRVCTISTSHSPPGFKNQNDEPSWLRVANPSRYDVLGIEKHAPYSKQRFTELAKDYHLTIVGTSQTRLSAITCLQSSPKSPTATGIRFIWTRLARSGQTWTYQRWIEHTERNGREAEHSQSHENHVRQEKDFIRNGVSSVVMLLAILVSAWLQTARAAKTSRAMTREQWKRHLVAVERLCQLYTETGHSNKEDRIQRFVIHREVRNGGLGAGVACKPAEICGDS</sequence>
<accession>A0A6A5YR69</accession>
<dbReference type="Proteomes" id="UP000799770">
    <property type="component" value="Unassembled WGS sequence"/>
</dbReference>
<gene>
    <name evidence="1" type="ORF">BDV96DRAFT_604511</name>
</gene>
<protein>
    <submittedName>
        <fullName evidence="1">Uncharacterized protein</fullName>
    </submittedName>
</protein>
<evidence type="ECO:0000313" key="2">
    <source>
        <dbReference type="Proteomes" id="UP000799770"/>
    </source>
</evidence>
<proteinExistence type="predicted"/>